<proteinExistence type="predicted"/>
<dbReference type="PROSITE" id="PS51482">
    <property type="entry name" value="DEGV"/>
    <property type="match status" value="1"/>
</dbReference>
<name>A0A1H9RWJ8_9LACT</name>
<dbReference type="Proteomes" id="UP000198948">
    <property type="component" value="Unassembled WGS sequence"/>
</dbReference>
<dbReference type="PANTHER" id="PTHR33434:SF8">
    <property type="entry name" value="DEGV DOMAIN-CONTAINING PROTEIN SPR1019"/>
    <property type="match status" value="1"/>
</dbReference>
<dbReference type="PANTHER" id="PTHR33434">
    <property type="entry name" value="DEGV DOMAIN-CONTAINING PROTEIN DR_1986-RELATED"/>
    <property type="match status" value="1"/>
</dbReference>
<dbReference type="InterPro" id="IPR003797">
    <property type="entry name" value="DegV"/>
</dbReference>
<evidence type="ECO:0000256" key="1">
    <source>
        <dbReference type="ARBA" id="ARBA00023121"/>
    </source>
</evidence>
<gene>
    <name evidence="2" type="ORF">SAMN04488559_105149</name>
</gene>
<dbReference type="SUPFAM" id="SSF82549">
    <property type="entry name" value="DAK1/DegV-like"/>
    <property type="match status" value="1"/>
</dbReference>
<keyword evidence="3" id="KW-1185">Reference proteome</keyword>
<dbReference type="EMBL" id="FOHA01000005">
    <property type="protein sequence ID" value="SER77181.1"/>
    <property type="molecule type" value="Genomic_DNA"/>
</dbReference>
<dbReference type="OrthoDB" id="5429275at2"/>
<dbReference type="AlphaFoldDB" id="A0A1H9RWJ8"/>
<reference evidence="2 3" key="1">
    <citation type="submission" date="2016-10" db="EMBL/GenBank/DDBJ databases">
        <authorList>
            <person name="de Groot N.N."/>
        </authorList>
    </citation>
    <scope>NUCLEOTIDE SEQUENCE [LARGE SCALE GENOMIC DNA]</scope>
    <source>
        <strain evidence="2 3">DSM 13760</strain>
    </source>
</reference>
<organism evidence="2 3">
    <name type="scientific">Isobaculum melis</name>
    <dbReference type="NCBI Taxonomy" id="142588"/>
    <lineage>
        <taxon>Bacteria</taxon>
        <taxon>Bacillati</taxon>
        <taxon>Bacillota</taxon>
        <taxon>Bacilli</taxon>
        <taxon>Lactobacillales</taxon>
        <taxon>Carnobacteriaceae</taxon>
        <taxon>Isobaculum</taxon>
    </lineage>
</organism>
<dbReference type="NCBIfam" id="TIGR00762">
    <property type="entry name" value="DegV"/>
    <property type="match status" value="1"/>
</dbReference>
<accession>A0A1H9RWJ8</accession>
<keyword evidence="1" id="KW-0446">Lipid-binding</keyword>
<protein>
    <submittedName>
        <fullName evidence="2">EDD domain protein, DegV family</fullName>
    </submittedName>
</protein>
<dbReference type="InterPro" id="IPR050270">
    <property type="entry name" value="DegV_domain_contain"/>
</dbReference>
<dbReference type="GO" id="GO:0008289">
    <property type="term" value="F:lipid binding"/>
    <property type="evidence" value="ECO:0007669"/>
    <property type="project" value="UniProtKB-KW"/>
</dbReference>
<sequence length="280" mass="30743">MNKIKIVTDSSAELTPEEIEEFNITVLPLSVMIDDVVYIDGENLSKVEFMEKMPLAKALPKSSQPPIGKFIETYDALGEDGSEIISIHITESLSGTVNAARQAAQLSKTNVTVLDSLFTDRGLSFQVIEAAKMAQKGASKEEILARIEHVKNNTKLYICVVTLENLVKGGRIGRVMGAISSLLNVKVMFELVGGNLEVLVRGRGMKPINQWITSLIETLKSKTNIKEIGFSHAAAFEYTNGMMQQFKEVFPNVPMPVRQTGPVIATHTGKGAFAIMYYTD</sequence>
<dbReference type="Gene3D" id="3.40.50.10170">
    <property type="match status" value="1"/>
</dbReference>
<dbReference type="Pfam" id="PF02645">
    <property type="entry name" value="DegV"/>
    <property type="match status" value="1"/>
</dbReference>
<dbReference type="InterPro" id="IPR043168">
    <property type="entry name" value="DegV_C"/>
</dbReference>
<dbReference type="STRING" id="142588.SAMN04488559_105149"/>
<evidence type="ECO:0000313" key="3">
    <source>
        <dbReference type="Proteomes" id="UP000198948"/>
    </source>
</evidence>
<evidence type="ECO:0000313" key="2">
    <source>
        <dbReference type="EMBL" id="SER77181.1"/>
    </source>
</evidence>
<dbReference type="Gene3D" id="3.30.1180.10">
    <property type="match status" value="1"/>
</dbReference>
<dbReference type="RefSeq" id="WP_092651306.1">
    <property type="nucleotide sequence ID" value="NZ_FOHA01000005.1"/>
</dbReference>